<organism evidence="2 3">
    <name type="scientific">Brassica cretica</name>
    <name type="common">Mustard</name>
    <dbReference type="NCBI Taxonomy" id="69181"/>
    <lineage>
        <taxon>Eukaryota</taxon>
        <taxon>Viridiplantae</taxon>
        <taxon>Streptophyta</taxon>
        <taxon>Embryophyta</taxon>
        <taxon>Tracheophyta</taxon>
        <taxon>Spermatophyta</taxon>
        <taxon>Magnoliopsida</taxon>
        <taxon>eudicotyledons</taxon>
        <taxon>Gunneridae</taxon>
        <taxon>Pentapetalae</taxon>
        <taxon>rosids</taxon>
        <taxon>malvids</taxon>
        <taxon>Brassicales</taxon>
        <taxon>Brassicaceae</taxon>
        <taxon>Brassiceae</taxon>
        <taxon>Brassica</taxon>
    </lineage>
</organism>
<name>A0A8S9NIB9_BRACR</name>
<evidence type="ECO:0000256" key="1">
    <source>
        <dbReference type="SAM" id="MobiDB-lite"/>
    </source>
</evidence>
<comment type="caution">
    <text evidence="2">The sequence shown here is derived from an EMBL/GenBank/DDBJ whole genome shotgun (WGS) entry which is preliminary data.</text>
</comment>
<evidence type="ECO:0000313" key="3">
    <source>
        <dbReference type="Proteomes" id="UP000712600"/>
    </source>
</evidence>
<gene>
    <name evidence="2" type="ORF">F2Q69_00043929</name>
</gene>
<dbReference type="AlphaFoldDB" id="A0A8S9NIB9"/>
<accession>A0A8S9NIB9</accession>
<feature type="region of interest" description="Disordered" evidence="1">
    <location>
        <begin position="158"/>
        <end position="181"/>
    </location>
</feature>
<reference evidence="2" key="1">
    <citation type="submission" date="2019-12" db="EMBL/GenBank/DDBJ databases">
        <title>Genome sequencing and annotation of Brassica cretica.</title>
        <authorList>
            <person name="Studholme D.J."/>
            <person name="Sarris P."/>
        </authorList>
    </citation>
    <scope>NUCLEOTIDE SEQUENCE</scope>
    <source>
        <strain evidence="2">PFS-109/04</strain>
        <tissue evidence="2">Leaf</tissue>
    </source>
</reference>
<sequence>MSFSSHILISSQQVEDRKLLWENVEANKKRMESAAHWYKELDIYVERDSDVLAEEESRDVRVQDEGMNVGPEEDGLHDRAEKERELLCEKLVGKNSETGLMFGEDKDEALDTLYDPFAEESDDGSYSENALSESSESNDEAEVVEEDIVDFDNVNYEKQIPDEDEVYPAIDDSSGDEEEQADRLVQMGLPDEVFSFRQLFSSET</sequence>
<feature type="region of interest" description="Disordered" evidence="1">
    <location>
        <begin position="115"/>
        <end position="143"/>
    </location>
</feature>
<evidence type="ECO:0000313" key="2">
    <source>
        <dbReference type="EMBL" id="KAF3504410.1"/>
    </source>
</evidence>
<feature type="region of interest" description="Disordered" evidence="1">
    <location>
        <begin position="55"/>
        <end position="80"/>
    </location>
</feature>
<proteinExistence type="predicted"/>
<dbReference type="EMBL" id="QGKX02001621">
    <property type="protein sequence ID" value="KAF3504410.1"/>
    <property type="molecule type" value="Genomic_DNA"/>
</dbReference>
<protein>
    <submittedName>
        <fullName evidence="2">Uncharacterized protein</fullName>
    </submittedName>
</protein>
<dbReference type="Proteomes" id="UP000712600">
    <property type="component" value="Unassembled WGS sequence"/>
</dbReference>